<evidence type="ECO:0000259" key="1">
    <source>
        <dbReference type="SMART" id="SM00960"/>
    </source>
</evidence>
<evidence type="ECO:0000313" key="3">
    <source>
        <dbReference type="Proteomes" id="UP000000663"/>
    </source>
</evidence>
<keyword evidence="3" id="KW-1185">Reference proteome</keyword>
<dbReference type="InterPro" id="IPR053141">
    <property type="entry name" value="Mycobact_SerProt_Inhib_Rv3364c"/>
</dbReference>
<dbReference type="Gene3D" id="3.30.450.30">
    <property type="entry name" value="Dynein light chain 2a, cytoplasmic"/>
    <property type="match status" value="1"/>
</dbReference>
<dbReference type="EMBL" id="AM114193">
    <property type="protein sequence ID" value="CAJ35759.1"/>
    <property type="molecule type" value="Genomic_DNA"/>
</dbReference>
<dbReference type="AlphaFoldDB" id="Q0W784"/>
<proteinExistence type="predicted"/>
<accession>Q0W784</accession>
<feature type="domain" description="Roadblock/LAMTOR2" evidence="1">
    <location>
        <begin position="7"/>
        <end position="96"/>
    </location>
</feature>
<name>Q0W784_METAR</name>
<dbReference type="Pfam" id="PF03259">
    <property type="entry name" value="Robl_LC7"/>
    <property type="match status" value="1"/>
</dbReference>
<organism evidence="2 3">
    <name type="scientific">Methanocella arvoryzae (strain DSM 22066 / NBRC 105507 / MRE50)</name>
    <dbReference type="NCBI Taxonomy" id="351160"/>
    <lineage>
        <taxon>Archaea</taxon>
        <taxon>Methanobacteriati</taxon>
        <taxon>Methanobacteriota</taxon>
        <taxon>Stenosarchaea group</taxon>
        <taxon>Methanomicrobia</taxon>
        <taxon>Methanocellales</taxon>
        <taxon>Methanocellaceae</taxon>
        <taxon>Methanocella</taxon>
    </lineage>
</organism>
<dbReference type="Proteomes" id="UP000000663">
    <property type="component" value="Chromosome"/>
</dbReference>
<dbReference type="SUPFAM" id="SSF103196">
    <property type="entry name" value="Roadblock/LC7 domain"/>
    <property type="match status" value="1"/>
</dbReference>
<dbReference type="RefSeq" id="WP_012036740.1">
    <property type="nucleotide sequence ID" value="NC_009464.1"/>
</dbReference>
<protein>
    <recommendedName>
        <fullName evidence="1">Roadblock/LAMTOR2 domain-containing protein</fullName>
    </recommendedName>
</protein>
<dbReference type="STRING" id="351160.RCIX296"/>
<dbReference type="SMART" id="SM00960">
    <property type="entry name" value="Robl_LC7"/>
    <property type="match status" value="1"/>
</dbReference>
<reference evidence="2 3" key="1">
    <citation type="journal article" date="2006" name="Science">
        <title>Genome of rice cluster I archaea -- the key methane producers in the rice rhizosphere.</title>
        <authorList>
            <person name="Erkel C."/>
            <person name="Kube M."/>
            <person name="Reinhardt R."/>
            <person name="Liesack W."/>
        </authorList>
    </citation>
    <scope>NUCLEOTIDE SEQUENCE [LARGE SCALE GENOMIC DNA]</scope>
    <source>
        <strain evidence="3">DSM 22066 / NBRC 105507 / MRE50</strain>
    </source>
</reference>
<dbReference type="PANTHER" id="PTHR36222">
    <property type="entry name" value="SERINE PROTEASE INHIBITOR RV3364C"/>
    <property type="match status" value="1"/>
</dbReference>
<dbReference type="PANTHER" id="PTHR36222:SF1">
    <property type="entry name" value="SERINE PROTEASE INHIBITOR RV3364C"/>
    <property type="match status" value="1"/>
</dbReference>
<dbReference type="GeneID" id="5144297"/>
<dbReference type="eggNOG" id="arCOG02603">
    <property type="taxonomic scope" value="Archaea"/>
</dbReference>
<dbReference type="OrthoDB" id="146634at2157"/>
<dbReference type="InterPro" id="IPR004942">
    <property type="entry name" value="Roadblock/LAMTOR2_dom"/>
</dbReference>
<dbReference type="KEGG" id="rci:RCIX296"/>
<gene>
    <name evidence="2" type="ORF">RCIX296</name>
</gene>
<sequence>MSPVEEVRRVIADLRRTGGFRALAVVSREGILVSSEIPGDAHPETFAAMSAVMLSAAETAYIEIGQAIPDRLIVETDEGKLIIMGAGERSMLVALADAKAGLGHLTVEMNRAVARLKELFG</sequence>
<evidence type="ECO:0000313" key="2">
    <source>
        <dbReference type="EMBL" id="CAJ35759.1"/>
    </source>
</evidence>